<protein>
    <submittedName>
        <fullName evidence="4">EAL domain-containing protein</fullName>
    </submittedName>
</protein>
<gene>
    <name evidence="4" type="ORF">K6753_13130</name>
</gene>
<feature type="domain" description="PAS" evidence="1">
    <location>
        <begin position="145"/>
        <end position="181"/>
    </location>
</feature>
<dbReference type="SUPFAM" id="SSF55785">
    <property type="entry name" value="PYP-like sensor domain (PAS domain)"/>
    <property type="match status" value="1"/>
</dbReference>
<dbReference type="PANTHER" id="PTHR44757">
    <property type="entry name" value="DIGUANYLATE CYCLASE DGCP"/>
    <property type="match status" value="1"/>
</dbReference>
<dbReference type="InterPro" id="IPR052155">
    <property type="entry name" value="Biofilm_reg_signaling"/>
</dbReference>
<dbReference type="SUPFAM" id="SSF55073">
    <property type="entry name" value="Nucleotide cyclase"/>
    <property type="match status" value="1"/>
</dbReference>
<organism evidence="4 5">
    <name type="scientific">Novilysobacter selenitireducens</name>
    <dbReference type="NCBI Taxonomy" id="2872639"/>
    <lineage>
        <taxon>Bacteria</taxon>
        <taxon>Pseudomonadati</taxon>
        <taxon>Pseudomonadota</taxon>
        <taxon>Gammaproteobacteria</taxon>
        <taxon>Lysobacterales</taxon>
        <taxon>Lysobacteraceae</taxon>
        <taxon>Novilysobacter</taxon>
    </lineage>
</organism>
<dbReference type="Gene3D" id="3.30.450.20">
    <property type="entry name" value="PAS domain"/>
    <property type="match status" value="1"/>
</dbReference>
<dbReference type="InterPro" id="IPR000014">
    <property type="entry name" value="PAS"/>
</dbReference>
<evidence type="ECO:0000313" key="4">
    <source>
        <dbReference type="EMBL" id="MBZ4040476.1"/>
    </source>
</evidence>
<dbReference type="InterPro" id="IPR001633">
    <property type="entry name" value="EAL_dom"/>
</dbReference>
<dbReference type="PROSITE" id="PS50112">
    <property type="entry name" value="PAS"/>
    <property type="match status" value="1"/>
</dbReference>
<dbReference type="InterPro" id="IPR029787">
    <property type="entry name" value="Nucleotide_cyclase"/>
</dbReference>
<evidence type="ECO:0000259" key="3">
    <source>
        <dbReference type="PROSITE" id="PS50887"/>
    </source>
</evidence>
<accession>A0ABS7T9A3</accession>
<dbReference type="InterPro" id="IPR043128">
    <property type="entry name" value="Rev_trsase/Diguanyl_cyclase"/>
</dbReference>
<dbReference type="Pfam" id="PF08448">
    <property type="entry name" value="PAS_4"/>
    <property type="match status" value="1"/>
</dbReference>
<dbReference type="InterPro" id="IPR000160">
    <property type="entry name" value="GGDEF_dom"/>
</dbReference>
<name>A0ABS7T9A3_9GAMM</name>
<dbReference type="CDD" id="cd01948">
    <property type="entry name" value="EAL"/>
    <property type="match status" value="1"/>
</dbReference>
<dbReference type="PANTHER" id="PTHR44757:SF2">
    <property type="entry name" value="BIOFILM ARCHITECTURE MAINTENANCE PROTEIN MBAA"/>
    <property type="match status" value="1"/>
</dbReference>
<proteinExistence type="predicted"/>
<keyword evidence="5" id="KW-1185">Reference proteome</keyword>
<dbReference type="RefSeq" id="WP_223676932.1">
    <property type="nucleotide sequence ID" value="NZ_JAINZW010000007.1"/>
</dbReference>
<dbReference type="Pfam" id="PF00990">
    <property type="entry name" value="GGDEF"/>
    <property type="match status" value="1"/>
</dbReference>
<dbReference type="InterPro" id="IPR035965">
    <property type="entry name" value="PAS-like_dom_sf"/>
</dbReference>
<sequence>MSADDLPPDVDTDTGTAGGAEFDDLIALASDLLGVRGAGIAVGRGARARWIAALRMPAATGLEAEFAAVDATAGALHVAALEAGANAAPGSSLAGIALSDHTGQPLGTLCVVGDALPPADTLERGLRRLGRLATRLLERHQLQRRNRIASQIMQADFSAVVVTDDDGRIAFANRAAQRMFGRGARAMRGMPLDVLFPAHLQPDAGIAARFLQSHADASAAAIESVHLRIPGADDTYRTLEAARCSWRLARGQGIALILRDITDRLQQEDRLRRIALFDPLTGLPNRNGLTEALDRLQAGGESRIGLALVDLDHFKAINDTVGHAIGDRVLRRAAARLRRALPAGAIAARLGGDEFALAFSGLDVEQAGVALARALDALARPLLLDGHHVHLEASAGLAMSRRDHDDEALHDLLARADLALYKAKGDGHRQVAVFEPAMRDEVIARRQLDLELRQACARGEFELHYQPQVDLVTGRTVGAEALLRWRHPRRGLLAPVDFIDALAASPAAAEVGGWILRQACADAARWPQVDGCDVAISINLFPVQVNDGRLQAEVDRALNDSGLAPHRLELEITESIALRPDDHAALALAALRARGIGLAFDDFGTGFASLSLLQRFPIDRVKIDRSFVRDMLANRDDAAIVRSIVLISRNLDLRVVAEGVEHDDQAQLLRGLGCHGAQGFLYAPALDAAAFDLWLARHFRNPADAPVATPGITMPGAQVHDHG</sequence>
<dbReference type="SUPFAM" id="SSF141868">
    <property type="entry name" value="EAL domain-like"/>
    <property type="match status" value="1"/>
</dbReference>
<dbReference type="SMART" id="SM00267">
    <property type="entry name" value="GGDEF"/>
    <property type="match status" value="1"/>
</dbReference>
<dbReference type="Proteomes" id="UP001430954">
    <property type="component" value="Unassembled WGS sequence"/>
</dbReference>
<dbReference type="NCBIfam" id="TIGR00229">
    <property type="entry name" value="sensory_box"/>
    <property type="match status" value="1"/>
</dbReference>
<dbReference type="Gene3D" id="3.30.70.270">
    <property type="match status" value="1"/>
</dbReference>
<feature type="domain" description="GGDEF" evidence="3">
    <location>
        <begin position="302"/>
        <end position="436"/>
    </location>
</feature>
<dbReference type="SMART" id="SM00052">
    <property type="entry name" value="EAL"/>
    <property type="match status" value="1"/>
</dbReference>
<reference evidence="4 5" key="1">
    <citation type="submission" date="2021-09" db="EMBL/GenBank/DDBJ databases">
        <title>Lysobacter sp. 13A isolated from the river sediment.</title>
        <authorList>
            <person name="Liu H."/>
            <person name="Li S."/>
            <person name="Mao S."/>
        </authorList>
    </citation>
    <scope>NUCLEOTIDE SEQUENCE [LARGE SCALE GENOMIC DNA]</scope>
    <source>
        <strain evidence="4 5">13A</strain>
    </source>
</reference>
<dbReference type="SMART" id="SM00091">
    <property type="entry name" value="PAS"/>
    <property type="match status" value="1"/>
</dbReference>
<evidence type="ECO:0000259" key="2">
    <source>
        <dbReference type="PROSITE" id="PS50883"/>
    </source>
</evidence>
<dbReference type="Gene3D" id="3.20.20.450">
    <property type="entry name" value="EAL domain"/>
    <property type="match status" value="1"/>
</dbReference>
<dbReference type="CDD" id="cd01949">
    <property type="entry name" value="GGDEF"/>
    <property type="match status" value="1"/>
</dbReference>
<dbReference type="InterPro" id="IPR013656">
    <property type="entry name" value="PAS_4"/>
</dbReference>
<dbReference type="PROSITE" id="PS50883">
    <property type="entry name" value="EAL"/>
    <property type="match status" value="1"/>
</dbReference>
<feature type="domain" description="EAL" evidence="2">
    <location>
        <begin position="445"/>
        <end position="699"/>
    </location>
</feature>
<dbReference type="EMBL" id="JAINZW010000007">
    <property type="protein sequence ID" value="MBZ4040476.1"/>
    <property type="molecule type" value="Genomic_DNA"/>
</dbReference>
<dbReference type="Pfam" id="PF00563">
    <property type="entry name" value="EAL"/>
    <property type="match status" value="1"/>
</dbReference>
<comment type="caution">
    <text evidence="4">The sequence shown here is derived from an EMBL/GenBank/DDBJ whole genome shotgun (WGS) entry which is preliminary data.</text>
</comment>
<dbReference type="CDD" id="cd00130">
    <property type="entry name" value="PAS"/>
    <property type="match status" value="1"/>
</dbReference>
<evidence type="ECO:0000313" key="5">
    <source>
        <dbReference type="Proteomes" id="UP001430954"/>
    </source>
</evidence>
<dbReference type="PROSITE" id="PS50887">
    <property type="entry name" value="GGDEF"/>
    <property type="match status" value="1"/>
</dbReference>
<dbReference type="NCBIfam" id="TIGR00254">
    <property type="entry name" value="GGDEF"/>
    <property type="match status" value="1"/>
</dbReference>
<evidence type="ECO:0000259" key="1">
    <source>
        <dbReference type="PROSITE" id="PS50112"/>
    </source>
</evidence>
<dbReference type="InterPro" id="IPR035919">
    <property type="entry name" value="EAL_sf"/>
</dbReference>